<feature type="compositionally biased region" description="Gly residues" evidence="7">
    <location>
        <begin position="725"/>
        <end position="740"/>
    </location>
</feature>
<dbReference type="InterPro" id="IPR050614">
    <property type="entry name" value="Synaptic_Scaffolding_LAP-MAGUK"/>
</dbReference>
<dbReference type="SMART" id="SM00569">
    <property type="entry name" value="L27"/>
    <property type="match status" value="1"/>
</dbReference>
<dbReference type="PROSITE" id="PS50052">
    <property type="entry name" value="GUANYLATE_KINASE_2"/>
    <property type="match status" value="1"/>
</dbReference>
<evidence type="ECO:0000259" key="11">
    <source>
        <dbReference type="PROSITE" id="PS51022"/>
    </source>
</evidence>
<evidence type="ECO:0000256" key="7">
    <source>
        <dbReference type="SAM" id="MobiDB-lite"/>
    </source>
</evidence>
<dbReference type="InterPro" id="IPR015143">
    <property type="entry name" value="L27_1"/>
</dbReference>
<dbReference type="SUPFAM" id="SSF50044">
    <property type="entry name" value="SH3-domain"/>
    <property type="match status" value="1"/>
</dbReference>
<dbReference type="InterPro" id="IPR036892">
    <property type="entry name" value="L27_dom_sf"/>
</dbReference>
<feature type="domain" description="SH3" evidence="8">
    <location>
        <begin position="644"/>
        <end position="714"/>
    </location>
</feature>
<dbReference type="CDD" id="cd06724">
    <property type="entry name" value="PDZ2_Dlg1-2-4-like"/>
    <property type="match status" value="1"/>
</dbReference>
<dbReference type="GeneID" id="106813644"/>
<accession>A0ABM1EMA5</accession>
<dbReference type="Pfam" id="PF07653">
    <property type="entry name" value="SH3_2"/>
    <property type="match status" value="1"/>
</dbReference>
<dbReference type="PROSITE" id="PS50106">
    <property type="entry name" value="PDZ"/>
    <property type="match status" value="3"/>
</dbReference>
<dbReference type="InterPro" id="IPR008145">
    <property type="entry name" value="GK/Ca_channel_bsu"/>
</dbReference>
<keyword evidence="12" id="KW-1185">Reference proteome</keyword>
<keyword evidence="3 6" id="KW-0728">SH3 domain</keyword>
<dbReference type="PROSITE" id="PS51022">
    <property type="entry name" value="L27"/>
    <property type="match status" value="1"/>
</dbReference>
<dbReference type="InterPro" id="IPR036028">
    <property type="entry name" value="SH3-like_dom_sf"/>
</dbReference>
<feature type="region of interest" description="Disordered" evidence="7">
    <location>
        <begin position="711"/>
        <end position="799"/>
    </location>
</feature>
<dbReference type="SMART" id="SM00072">
    <property type="entry name" value="GuKc"/>
    <property type="match status" value="1"/>
</dbReference>
<feature type="domain" description="PDZ" evidence="10">
    <location>
        <begin position="192"/>
        <end position="279"/>
    </location>
</feature>
<dbReference type="CDD" id="cd06795">
    <property type="entry name" value="PDZ3_Dlg1-2-4-like"/>
    <property type="match status" value="1"/>
</dbReference>
<dbReference type="SUPFAM" id="SSF101288">
    <property type="entry name" value="L27 domain"/>
    <property type="match status" value="1"/>
</dbReference>
<dbReference type="Gene3D" id="3.40.50.300">
    <property type="entry name" value="P-loop containing nucleotide triphosphate hydrolases"/>
    <property type="match status" value="1"/>
</dbReference>
<feature type="domain" description="PDZ" evidence="10">
    <location>
        <begin position="533"/>
        <end position="614"/>
    </location>
</feature>
<dbReference type="SUPFAM" id="SSF50156">
    <property type="entry name" value="PDZ domain-like"/>
    <property type="match status" value="3"/>
</dbReference>
<dbReference type="Pfam" id="PF00595">
    <property type="entry name" value="PDZ"/>
    <property type="match status" value="3"/>
</dbReference>
<dbReference type="SUPFAM" id="SSF52540">
    <property type="entry name" value="P-loop containing nucleoside triphosphate hydrolases"/>
    <property type="match status" value="1"/>
</dbReference>
<dbReference type="Pfam" id="PF00625">
    <property type="entry name" value="Guanylate_kin"/>
    <property type="match status" value="1"/>
</dbReference>
<reference evidence="13" key="1">
    <citation type="submission" date="2025-08" db="UniProtKB">
        <authorList>
            <consortium name="RefSeq"/>
        </authorList>
    </citation>
    <scope>IDENTIFICATION</scope>
</reference>
<feature type="compositionally biased region" description="Basic and acidic residues" evidence="7">
    <location>
        <begin position="754"/>
        <end position="775"/>
    </location>
</feature>
<dbReference type="PANTHER" id="PTHR23119:SF51">
    <property type="entry name" value="DISKS LARGE 1 TUMOR SUPPRESSOR PROTEIN"/>
    <property type="match status" value="1"/>
</dbReference>
<dbReference type="SMART" id="SM00228">
    <property type="entry name" value="PDZ"/>
    <property type="match status" value="3"/>
</dbReference>
<evidence type="ECO:0000256" key="6">
    <source>
        <dbReference type="PROSITE-ProRule" id="PRU00192"/>
    </source>
</evidence>
<evidence type="ECO:0000256" key="4">
    <source>
        <dbReference type="ARBA" id="ARBA00022737"/>
    </source>
</evidence>
<dbReference type="Gene3D" id="1.10.287.470">
    <property type="entry name" value="Helix hairpin bin"/>
    <property type="match status" value="1"/>
</dbReference>
<protein>
    <submittedName>
        <fullName evidence="13">LOW QUALITY PROTEIN: disks large homolog 1-like</fullName>
    </submittedName>
</protein>
<feature type="region of interest" description="Disordered" evidence="7">
    <location>
        <begin position="167"/>
        <end position="186"/>
    </location>
</feature>
<evidence type="ECO:0000259" key="8">
    <source>
        <dbReference type="PROSITE" id="PS50002"/>
    </source>
</evidence>
<dbReference type="InterPro" id="IPR001452">
    <property type="entry name" value="SH3_domain"/>
</dbReference>
<comment type="subcellular location">
    <subcellularLocation>
        <location evidence="1">Membrane</location>
    </subcellularLocation>
</comment>
<comment type="similarity">
    <text evidence="2">Belongs to the MAGUK family.</text>
</comment>
<feature type="domain" description="L27" evidence="11">
    <location>
        <begin position="7"/>
        <end position="67"/>
    </location>
</feature>
<keyword evidence="4" id="KW-0677">Repeat</keyword>
<sequence>MYKMPVSKQDAHRALELLEDYHGKLTKPNDKALKQAIEKVIRIFKSRLFQALLDIQEFYELTLLDDSKTLQQKTLETLQIAQKWEKEQPIRSLIASLEKTRQESLDDASFPPPPPPIAHDPTSAVIAAATNNHTLASSTPPPPSPVDEPPFTMPFIRRAKTPSIDLLDSPEQQLPHPIVGDDGDEDDWEREEMSLERGSTGLGFSIAGGTDNPHVENDPSIYITKLIPGGAAAVDGRLRVNDIIERVNDADTRIVPHAAAVEALKRAGATVHLSIRRRQRPADSEVIELVKGTRGLGFSIAGGIGNQHVPGDDGIFVTKIIEGGAAHLDGRMQVNDRLVCVGERTLEGITHEEAVSILKATADRVLLIVAKGNGGCGSGADADDCAPPPPPIVAATPPPEYDGLYSPHKQAGGGGGGEKACVGFNAPLAQQEENRSSGKSYAAAKQEPLHVVRFDTEPRQKVAPASSGASSPCAPPHLTKLKPVALPIIRTTRDSFDDLDVAGCGNGGGGGGDLSDLATPVSDDGEMTREPRRVVLSRGASGLGFNIVGGEDGEGIFISFILAGGPADLSGELRRGDQIVSVNGADLTLATHEQAATALKNAGHTVAIVARYRPDEYNCFEAKIHTLREQMLSTGTGSLRTSQKRTLYVRALFDYDPARDSGLPSRGLPFGYGDILHVTNASDDEWWQARKVLVDGDEEGIGIIPSKKRVERRERSRVKQVKFSGKGGGGSGAACGGARAGRGCRAATNSVGTSRREQEKHFLLEESGRDSERAYTRPVSSRSARSRTAGPSDDTASRVPERFAGCVPHTTPRPRREYEVDARDYHFVASAREQMERDIQNHLFIAGAASYNDNVRHERAASGRRSCESGKHCILDVSGNAIKRLQVAQLYPIAIFIRPRSAESLAEMLKRTNEEQARRMYERALKLEQEFAEYFTAVVTGDTADEIYARVKEVIRDQSGPNVWVPAKERL</sequence>
<evidence type="ECO:0000259" key="9">
    <source>
        <dbReference type="PROSITE" id="PS50052"/>
    </source>
</evidence>
<name>A0ABM1EMA5_PRICU</name>
<organism evidence="12 13">
    <name type="scientific">Priapulus caudatus</name>
    <name type="common">Priapulid worm</name>
    <dbReference type="NCBI Taxonomy" id="37621"/>
    <lineage>
        <taxon>Eukaryota</taxon>
        <taxon>Metazoa</taxon>
        <taxon>Ecdysozoa</taxon>
        <taxon>Scalidophora</taxon>
        <taxon>Priapulida</taxon>
        <taxon>Priapulimorpha</taxon>
        <taxon>Priapulimorphida</taxon>
        <taxon>Priapulidae</taxon>
        <taxon>Priapulus</taxon>
    </lineage>
</organism>
<evidence type="ECO:0000256" key="3">
    <source>
        <dbReference type="ARBA" id="ARBA00022443"/>
    </source>
</evidence>
<evidence type="ECO:0000256" key="1">
    <source>
        <dbReference type="ARBA" id="ARBA00004370"/>
    </source>
</evidence>
<evidence type="ECO:0000313" key="12">
    <source>
        <dbReference type="Proteomes" id="UP000695022"/>
    </source>
</evidence>
<feature type="domain" description="PDZ" evidence="10">
    <location>
        <begin position="286"/>
        <end position="373"/>
    </location>
</feature>
<proteinExistence type="inferred from homology"/>
<evidence type="ECO:0000256" key="2">
    <source>
        <dbReference type="ARBA" id="ARBA00007014"/>
    </source>
</evidence>
<dbReference type="InterPro" id="IPR027417">
    <property type="entry name" value="P-loop_NTPase"/>
</dbReference>
<dbReference type="SMART" id="SM00326">
    <property type="entry name" value="SH3"/>
    <property type="match status" value="1"/>
</dbReference>
<dbReference type="RefSeq" id="XP_014673326.1">
    <property type="nucleotide sequence ID" value="XM_014817840.1"/>
</dbReference>
<dbReference type="Gene3D" id="2.30.42.10">
    <property type="match status" value="3"/>
</dbReference>
<dbReference type="PROSITE" id="PS50002">
    <property type="entry name" value="SH3"/>
    <property type="match status" value="1"/>
</dbReference>
<dbReference type="InterPro" id="IPR008144">
    <property type="entry name" value="Guanylate_kin-like_dom"/>
</dbReference>
<dbReference type="InterPro" id="IPR004172">
    <property type="entry name" value="L27_dom"/>
</dbReference>
<keyword evidence="5" id="KW-0472">Membrane</keyword>
<evidence type="ECO:0000259" key="10">
    <source>
        <dbReference type="PROSITE" id="PS50106"/>
    </source>
</evidence>
<dbReference type="Gene3D" id="2.30.30.40">
    <property type="entry name" value="SH3 Domains"/>
    <property type="match status" value="2"/>
</dbReference>
<dbReference type="InterPro" id="IPR001478">
    <property type="entry name" value="PDZ"/>
</dbReference>
<dbReference type="Proteomes" id="UP000695022">
    <property type="component" value="Unplaced"/>
</dbReference>
<dbReference type="InterPro" id="IPR036034">
    <property type="entry name" value="PDZ_sf"/>
</dbReference>
<dbReference type="Gene3D" id="3.30.63.10">
    <property type="entry name" value="Guanylate Kinase phosphate binding domain"/>
    <property type="match status" value="1"/>
</dbReference>
<evidence type="ECO:0000256" key="5">
    <source>
        <dbReference type="ARBA" id="ARBA00023136"/>
    </source>
</evidence>
<dbReference type="CDD" id="cd11861">
    <property type="entry name" value="SH3_DLG-like"/>
    <property type="match status" value="1"/>
</dbReference>
<gene>
    <name evidence="13" type="primary">LOC106813644</name>
</gene>
<dbReference type="CDD" id="cd06723">
    <property type="entry name" value="PDZ1_Dlg1-2-4-like"/>
    <property type="match status" value="1"/>
</dbReference>
<feature type="domain" description="Guanylate kinase-like" evidence="9">
    <location>
        <begin position="797"/>
        <end position="956"/>
    </location>
</feature>
<feature type="compositionally biased region" description="Basic residues" evidence="7">
    <location>
        <begin position="711"/>
        <end position="720"/>
    </location>
</feature>
<evidence type="ECO:0000313" key="13">
    <source>
        <dbReference type="RefSeq" id="XP_014673326.1"/>
    </source>
</evidence>
<dbReference type="Pfam" id="PF09058">
    <property type="entry name" value="L27_1"/>
    <property type="match status" value="1"/>
</dbReference>
<dbReference type="PANTHER" id="PTHR23119">
    <property type="entry name" value="DISCS LARGE"/>
    <property type="match status" value="1"/>
</dbReference>